<evidence type="ECO:0000313" key="2">
    <source>
        <dbReference type="EMBL" id="MCV9388687.1"/>
    </source>
</evidence>
<proteinExistence type="predicted"/>
<organism evidence="2 3">
    <name type="scientific">Reichenbachiella ulvae</name>
    <dbReference type="NCBI Taxonomy" id="2980104"/>
    <lineage>
        <taxon>Bacteria</taxon>
        <taxon>Pseudomonadati</taxon>
        <taxon>Bacteroidota</taxon>
        <taxon>Cytophagia</taxon>
        <taxon>Cytophagales</taxon>
        <taxon>Reichenbachiellaceae</taxon>
        <taxon>Reichenbachiella</taxon>
    </lineage>
</organism>
<evidence type="ECO:0000256" key="1">
    <source>
        <dbReference type="SAM" id="SignalP"/>
    </source>
</evidence>
<name>A0ABT3CYJ0_9BACT</name>
<comment type="caution">
    <text evidence="2">The sequence shown here is derived from an EMBL/GenBank/DDBJ whole genome shotgun (WGS) entry which is preliminary data.</text>
</comment>
<evidence type="ECO:0000313" key="3">
    <source>
        <dbReference type="Proteomes" id="UP001300692"/>
    </source>
</evidence>
<dbReference type="Proteomes" id="UP001300692">
    <property type="component" value="Unassembled WGS sequence"/>
</dbReference>
<evidence type="ECO:0008006" key="4">
    <source>
        <dbReference type="Google" id="ProtNLM"/>
    </source>
</evidence>
<feature type="signal peptide" evidence="1">
    <location>
        <begin position="1"/>
        <end position="25"/>
    </location>
</feature>
<feature type="chain" id="PRO_5046232162" description="Outer membrane protein beta-barrel domain-containing protein" evidence="1">
    <location>
        <begin position="26"/>
        <end position="176"/>
    </location>
</feature>
<reference evidence="2 3" key="1">
    <citation type="submission" date="2022-10" db="EMBL/GenBank/DDBJ databases">
        <title>Comparative genomics and taxonomic characterization of three novel marine species of genus Reichenbachiella exhibiting antioxidant and polysaccharide degradation activities.</title>
        <authorList>
            <person name="Muhammad N."/>
            <person name="Lee Y.-J."/>
            <person name="Ko J."/>
            <person name="Kim S.-G."/>
        </authorList>
    </citation>
    <scope>NUCLEOTIDE SEQUENCE [LARGE SCALE GENOMIC DNA]</scope>
    <source>
        <strain evidence="2 3">ABR2-5</strain>
    </source>
</reference>
<gene>
    <name evidence="2" type="ORF">N7U62_18515</name>
</gene>
<sequence length="176" mass="19768">MKITFKPTALLLLVLLYLMSERALAQEYNRSAGVRLASETSAITYKKFVSEDQAVELLLSGRNQGLQLTVLTQKYIPMRVGTLDNFYFYAGMGGHGGYEKNDRIEKAVISPTSTNYNYIEENYFAIGVDGVVGIEYRILSVPLSINVDLKPYLSYIGFAKLEGDFWDGSIGIKYIF</sequence>
<keyword evidence="1" id="KW-0732">Signal</keyword>
<keyword evidence="3" id="KW-1185">Reference proteome</keyword>
<dbReference type="RefSeq" id="WP_264139582.1">
    <property type="nucleotide sequence ID" value="NZ_JAOYOD010000001.1"/>
</dbReference>
<protein>
    <recommendedName>
        <fullName evidence="4">Outer membrane protein beta-barrel domain-containing protein</fullName>
    </recommendedName>
</protein>
<dbReference type="EMBL" id="JAOYOD010000001">
    <property type="protein sequence ID" value="MCV9388687.1"/>
    <property type="molecule type" value="Genomic_DNA"/>
</dbReference>
<accession>A0ABT3CYJ0</accession>